<evidence type="ECO:0000256" key="15">
    <source>
        <dbReference type="ARBA" id="ARBA00023278"/>
    </source>
</evidence>
<comment type="catalytic activity">
    <reaction evidence="28">
        <text>4-hydroxynonanal + NADP(+) = (E)-4-hydroxynon-2-enal + NADPH + H(+)</text>
        <dbReference type="Rhea" id="RHEA:64736"/>
        <dbReference type="ChEBI" id="CHEBI:15378"/>
        <dbReference type="ChEBI" id="CHEBI:57783"/>
        <dbReference type="ChEBI" id="CHEBI:58349"/>
        <dbReference type="ChEBI" id="CHEBI:58968"/>
        <dbReference type="ChEBI" id="CHEBI:156112"/>
    </reaction>
    <physiologicalReaction direction="right-to-left" evidence="28">
        <dbReference type="Rhea" id="RHEA:64738"/>
    </physiologicalReaction>
</comment>
<dbReference type="GO" id="GO:0005737">
    <property type="term" value="C:cytoplasm"/>
    <property type="evidence" value="ECO:0007669"/>
    <property type="project" value="UniProtKB-SubCell"/>
</dbReference>
<accession>A0AA38M9M6</accession>
<keyword evidence="12" id="KW-0007">Acetylation</keyword>
<evidence type="ECO:0000313" key="36">
    <source>
        <dbReference type="EMBL" id="KAJ3647782.1"/>
    </source>
</evidence>
<dbReference type="InterPro" id="IPR045010">
    <property type="entry name" value="MDR_fam"/>
</dbReference>
<evidence type="ECO:0000256" key="8">
    <source>
        <dbReference type="ARBA" id="ARBA00022501"/>
    </source>
</evidence>
<comment type="catalytic activity">
    <reaction evidence="32">
        <text>13,14-dihydro-15-oxo-prostaglandin E1 + NADP(+) = 15-oxoprostaglandin E1 + NADPH + H(+)</text>
        <dbReference type="Rhea" id="RHEA:50584"/>
        <dbReference type="ChEBI" id="CHEBI:15378"/>
        <dbReference type="ChEBI" id="CHEBI:57401"/>
        <dbReference type="ChEBI" id="CHEBI:57783"/>
        <dbReference type="ChEBI" id="CHEBI:58349"/>
        <dbReference type="ChEBI" id="CHEBI:133408"/>
    </reaction>
    <physiologicalReaction direction="right-to-left" evidence="32">
        <dbReference type="Rhea" id="RHEA:50586"/>
    </physiologicalReaction>
</comment>
<evidence type="ECO:0000256" key="10">
    <source>
        <dbReference type="ARBA" id="ARBA00022832"/>
    </source>
</evidence>
<dbReference type="InterPro" id="IPR020843">
    <property type="entry name" value="ER"/>
</dbReference>
<evidence type="ECO:0000256" key="13">
    <source>
        <dbReference type="ARBA" id="ARBA00023002"/>
    </source>
</evidence>
<dbReference type="AlphaFoldDB" id="A0AA38M9M6"/>
<evidence type="ECO:0000256" key="27">
    <source>
        <dbReference type="ARBA" id="ARBA00048290"/>
    </source>
</evidence>
<evidence type="ECO:0000256" key="34">
    <source>
        <dbReference type="ARBA" id="ARBA00049368"/>
    </source>
</evidence>
<comment type="catalytic activity">
    <reaction evidence="30">
        <text>6-trans-leukotriene B4 + NADP(+) = 12-oxo-(5S)-hydroxy-(6E,8E,10E,14Z)-eicosatetraenoate + NADPH + H(+)</text>
        <dbReference type="Rhea" id="RHEA:51204"/>
        <dbReference type="ChEBI" id="CHEBI:15378"/>
        <dbReference type="ChEBI" id="CHEBI:57783"/>
        <dbReference type="ChEBI" id="CHEBI:58349"/>
        <dbReference type="ChEBI" id="CHEBI:90723"/>
        <dbReference type="ChEBI" id="CHEBI:133974"/>
    </reaction>
    <physiologicalReaction direction="left-to-right" evidence="30">
        <dbReference type="Rhea" id="RHEA:51205"/>
    </physiologicalReaction>
</comment>
<dbReference type="Proteomes" id="UP001168821">
    <property type="component" value="Unassembled WGS sequence"/>
</dbReference>
<evidence type="ECO:0000256" key="26">
    <source>
        <dbReference type="ARBA" id="ARBA00048066"/>
    </source>
</evidence>
<keyword evidence="13" id="KW-0560">Oxidoreductase</keyword>
<evidence type="ECO:0000256" key="12">
    <source>
        <dbReference type="ARBA" id="ARBA00022990"/>
    </source>
</evidence>
<comment type="caution">
    <text evidence="36">The sequence shown here is derived from an EMBL/GenBank/DDBJ whole genome shotgun (WGS) entry which is preliminary data.</text>
</comment>
<evidence type="ECO:0000256" key="20">
    <source>
        <dbReference type="ARBA" id="ARBA00047461"/>
    </source>
</evidence>
<evidence type="ECO:0000256" key="3">
    <source>
        <dbReference type="ARBA" id="ARBA00011852"/>
    </source>
</evidence>
<dbReference type="GO" id="GO:0047522">
    <property type="term" value="F:15-oxoprostaglandin 13-reductase [NAD(P)+] activity"/>
    <property type="evidence" value="ECO:0007669"/>
    <property type="project" value="UniProtKB-EC"/>
</dbReference>
<comment type="catalytic activity">
    <reaction evidence="25">
        <text>dodecanal + NADP(+) = (2E)-dodecenal + NADPH + H(+)</text>
        <dbReference type="Rhea" id="RHEA:50784"/>
        <dbReference type="ChEBI" id="CHEBI:15378"/>
        <dbReference type="ChEBI" id="CHEBI:27836"/>
        <dbReference type="ChEBI" id="CHEBI:57783"/>
        <dbReference type="ChEBI" id="CHEBI:58349"/>
        <dbReference type="ChEBI" id="CHEBI:133741"/>
    </reaction>
    <physiologicalReaction direction="right-to-left" evidence="25">
        <dbReference type="Rhea" id="RHEA:50786"/>
    </physiologicalReaction>
</comment>
<dbReference type="FunFam" id="3.40.50.720:FF:000121">
    <property type="entry name" value="Prostaglandin reductase 2"/>
    <property type="match status" value="1"/>
</dbReference>
<evidence type="ECO:0000256" key="31">
    <source>
        <dbReference type="ARBA" id="ARBA00049068"/>
    </source>
</evidence>
<dbReference type="Pfam" id="PF16884">
    <property type="entry name" value="ADH_N_2"/>
    <property type="match status" value="1"/>
</dbReference>
<name>A0AA38M9M6_9CUCU</name>
<dbReference type="EMBL" id="JALNTZ010000006">
    <property type="protein sequence ID" value="KAJ3647782.1"/>
    <property type="molecule type" value="Genomic_DNA"/>
</dbReference>
<comment type="catalytic activity">
    <reaction evidence="24">
        <text>13,14-dihydro-15-oxo-prostaglandin F1alpha + NADP(+) = 15-oxoprostaglandin F1alpha + NADPH + H(+)</text>
        <dbReference type="Rhea" id="RHEA:50592"/>
        <dbReference type="ChEBI" id="CHEBI:15378"/>
        <dbReference type="ChEBI" id="CHEBI:57783"/>
        <dbReference type="ChEBI" id="CHEBI:58349"/>
        <dbReference type="ChEBI" id="CHEBI:79072"/>
        <dbReference type="ChEBI" id="CHEBI:133411"/>
    </reaction>
    <physiologicalReaction direction="right-to-left" evidence="24">
        <dbReference type="Rhea" id="RHEA:50594"/>
    </physiologicalReaction>
</comment>
<evidence type="ECO:0000256" key="16">
    <source>
        <dbReference type="ARBA" id="ARBA00031851"/>
    </source>
</evidence>
<evidence type="ECO:0000256" key="30">
    <source>
        <dbReference type="ARBA" id="ARBA00048953"/>
    </source>
</evidence>
<evidence type="ECO:0000259" key="35">
    <source>
        <dbReference type="SMART" id="SM00829"/>
    </source>
</evidence>
<dbReference type="SUPFAM" id="SSF51735">
    <property type="entry name" value="NAD(P)-binding Rossmann-fold domains"/>
    <property type="match status" value="1"/>
</dbReference>
<evidence type="ECO:0000256" key="2">
    <source>
        <dbReference type="ARBA" id="ARBA00010460"/>
    </source>
</evidence>
<dbReference type="InterPro" id="IPR014190">
    <property type="entry name" value="PTGR1"/>
</dbReference>
<dbReference type="InterPro" id="IPR011032">
    <property type="entry name" value="GroES-like_sf"/>
</dbReference>
<dbReference type="PANTHER" id="PTHR43205">
    <property type="entry name" value="PROSTAGLANDIN REDUCTASE"/>
    <property type="match status" value="1"/>
</dbReference>
<comment type="catalytic activity">
    <reaction evidence="26">
        <text>nonan-2-one + NADP(+) = (3E)-nonen-2-one + NADPH + H(+)</text>
        <dbReference type="Rhea" id="RHEA:50616"/>
        <dbReference type="ChEBI" id="CHEBI:15378"/>
        <dbReference type="ChEBI" id="CHEBI:57783"/>
        <dbReference type="ChEBI" id="CHEBI:58349"/>
        <dbReference type="ChEBI" id="CHEBI:77927"/>
        <dbReference type="ChEBI" id="CHEBI:133457"/>
    </reaction>
    <physiologicalReaction direction="right-to-left" evidence="26">
        <dbReference type="Rhea" id="RHEA:50618"/>
    </physiologicalReaction>
</comment>
<keyword evidence="8" id="KW-0644">Prostaglandin metabolism</keyword>
<evidence type="ECO:0000256" key="1">
    <source>
        <dbReference type="ARBA" id="ARBA00004496"/>
    </source>
</evidence>
<dbReference type="CDD" id="cd08294">
    <property type="entry name" value="leukotriene_B4_DH_like"/>
    <property type="match status" value="1"/>
</dbReference>
<evidence type="ECO:0000256" key="22">
    <source>
        <dbReference type="ARBA" id="ARBA00047742"/>
    </source>
</evidence>
<evidence type="ECO:0000256" key="23">
    <source>
        <dbReference type="ARBA" id="ARBA00047871"/>
    </source>
</evidence>
<dbReference type="Gene3D" id="3.90.180.10">
    <property type="entry name" value="Medium-chain alcohol dehydrogenases, catalytic domain"/>
    <property type="match status" value="1"/>
</dbReference>
<keyword evidence="7" id="KW-0963">Cytoplasm</keyword>
<comment type="catalytic activity">
    <reaction evidence="23">
        <text>leukotriene B4 + NADP(+) = 12-oxo-leukotriene B4 + NADPH + H(+)</text>
        <dbReference type="Rhea" id="RHEA:50608"/>
        <dbReference type="ChEBI" id="CHEBI:15378"/>
        <dbReference type="ChEBI" id="CHEBI:57461"/>
        <dbReference type="ChEBI" id="CHEBI:57783"/>
        <dbReference type="ChEBI" id="CHEBI:58349"/>
        <dbReference type="ChEBI" id="CHEBI:133309"/>
    </reaction>
    <physiologicalReaction direction="left-to-right" evidence="23">
        <dbReference type="Rhea" id="RHEA:50609"/>
    </physiologicalReaction>
</comment>
<comment type="similarity">
    <text evidence="2">Belongs to the NADP-dependent oxidoreductase L4BD family.</text>
</comment>
<dbReference type="InterPro" id="IPR041694">
    <property type="entry name" value="ADH_N_2"/>
</dbReference>
<keyword evidence="15" id="KW-0379">Hydroxylation</keyword>
<evidence type="ECO:0000256" key="9">
    <source>
        <dbReference type="ARBA" id="ARBA00022553"/>
    </source>
</evidence>
<evidence type="ECO:0000256" key="17">
    <source>
        <dbReference type="ARBA" id="ARBA00032255"/>
    </source>
</evidence>
<comment type="catalytic activity">
    <reaction evidence="20">
        <text>octanal + NADP(+) = (2E)-octenal + NADPH + H(+)</text>
        <dbReference type="Rhea" id="RHEA:50780"/>
        <dbReference type="ChEBI" id="CHEBI:15378"/>
        <dbReference type="ChEBI" id="CHEBI:17935"/>
        <dbReference type="ChEBI" id="CHEBI:57783"/>
        <dbReference type="ChEBI" id="CHEBI:58349"/>
        <dbReference type="ChEBI" id="CHEBI:61748"/>
    </reaction>
    <physiologicalReaction direction="right-to-left" evidence="20">
        <dbReference type="Rhea" id="RHEA:50782"/>
    </physiologicalReaction>
</comment>
<keyword evidence="9" id="KW-0597">Phosphoprotein</keyword>
<comment type="catalytic activity">
    <reaction evidence="31">
        <text>(5S,12S)-dihydroxy-(6E,10E,12E,14Z)-eicosatetraenoate + NADP(+) = 12-oxo-(5S)-hydroxy-(6E,8E,10E,14Z)-eicosatetraenoate + NADPH + H(+)</text>
        <dbReference type="Rhea" id="RHEA:51212"/>
        <dbReference type="ChEBI" id="CHEBI:15378"/>
        <dbReference type="ChEBI" id="CHEBI:57783"/>
        <dbReference type="ChEBI" id="CHEBI:58349"/>
        <dbReference type="ChEBI" id="CHEBI:133974"/>
        <dbReference type="ChEBI" id="CHEBI:133975"/>
    </reaction>
    <physiologicalReaction direction="left-to-right" evidence="31">
        <dbReference type="Rhea" id="RHEA:51213"/>
    </physiologicalReaction>
</comment>
<evidence type="ECO:0000256" key="32">
    <source>
        <dbReference type="ARBA" id="ARBA00049070"/>
    </source>
</evidence>
<evidence type="ECO:0000256" key="19">
    <source>
        <dbReference type="ARBA" id="ARBA00033119"/>
    </source>
</evidence>
<organism evidence="36 37">
    <name type="scientific">Zophobas morio</name>
    <dbReference type="NCBI Taxonomy" id="2755281"/>
    <lineage>
        <taxon>Eukaryota</taxon>
        <taxon>Metazoa</taxon>
        <taxon>Ecdysozoa</taxon>
        <taxon>Arthropoda</taxon>
        <taxon>Hexapoda</taxon>
        <taxon>Insecta</taxon>
        <taxon>Pterygota</taxon>
        <taxon>Neoptera</taxon>
        <taxon>Endopterygota</taxon>
        <taxon>Coleoptera</taxon>
        <taxon>Polyphaga</taxon>
        <taxon>Cucujiformia</taxon>
        <taxon>Tenebrionidae</taxon>
        <taxon>Zophobas</taxon>
    </lineage>
</organism>
<evidence type="ECO:0000256" key="5">
    <source>
        <dbReference type="ARBA" id="ARBA00012410"/>
    </source>
</evidence>
<evidence type="ECO:0000256" key="25">
    <source>
        <dbReference type="ARBA" id="ARBA00047903"/>
    </source>
</evidence>
<keyword evidence="14" id="KW-0443">Lipid metabolism</keyword>
<comment type="catalytic activity">
    <reaction evidence="29">
        <text>20-hydroxy-leukotriene B4 + NADP(+) = 12-oxo-20-hydroxy-leukotriene B4 + NADPH + H(+)</text>
        <dbReference type="Rhea" id="RHEA:51208"/>
        <dbReference type="ChEBI" id="CHEBI:15378"/>
        <dbReference type="ChEBI" id="CHEBI:57460"/>
        <dbReference type="ChEBI" id="CHEBI:57783"/>
        <dbReference type="ChEBI" id="CHEBI:58349"/>
        <dbReference type="ChEBI" id="CHEBI:133346"/>
    </reaction>
    <physiologicalReaction direction="left-to-right" evidence="29">
        <dbReference type="Rhea" id="RHEA:51209"/>
    </physiologicalReaction>
</comment>
<evidence type="ECO:0000256" key="24">
    <source>
        <dbReference type="ARBA" id="ARBA00047878"/>
    </source>
</evidence>
<evidence type="ECO:0000256" key="28">
    <source>
        <dbReference type="ARBA" id="ARBA00048387"/>
    </source>
</evidence>
<dbReference type="InterPro" id="IPR013149">
    <property type="entry name" value="ADH-like_C"/>
</dbReference>
<dbReference type="GO" id="GO:0006693">
    <property type="term" value="P:prostaglandin metabolic process"/>
    <property type="evidence" value="ECO:0007669"/>
    <property type="project" value="UniProtKB-KW"/>
</dbReference>
<proteinExistence type="inferred from homology"/>
<comment type="catalytic activity">
    <reaction evidence="34">
        <text>hexanal + NADP(+) = (E)-hex-2-enal + NADPH + H(+)</text>
        <dbReference type="Rhea" id="RHEA:50776"/>
        <dbReference type="ChEBI" id="CHEBI:15378"/>
        <dbReference type="ChEBI" id="CHEBI:28913"/>
        <dbReference type="ChEBI" id="CHEBI:57783"/>
        <dbReference type="ChEBI" id="CHEBI:58349"/>
        <dbReference type="ChEBI" id="CHEBI:88528"/>
    </reaction>
    <physiologicalReaction direction="right-to-left" evidence="34">
        <dbReference type="Rhea" id="RHEA:50778"/>
    </physiologicalReaction>
</comment>
<evidence type="ECO:0000256" key="29">
    <source>
        <dbReference type="ARBA" id="ARBA00048591"/>
    </source>
</evidence>
<dbReference type="Pfam" id="PF00107">
    <property type="entry name" value="ADH_zinc_N"/>
    <property type="match status" value="1"/>
</dbReference>
<dbReference type="InterPro" id="IPR036291">
    <property type="entry name" value="NAD(P)-bd_dom_sf"/>
</dbReference>
<dbReference type="PANTHER" id="PTHR43205:SF7">
    <property type="entry name" value="PROSTAGLANDIN REDUCTASE 1"/>
    <property type="match status" value="1"/>
</dbReference>
<reference evidence="36" key="1">
    <citation type="journal article" date="2023" name="G3 (Bethesda)">
        <title>Whole genome assemblies of Zophobas morio and Tenebrio molitor.</title>
        <authorList>
            <person name="Kaur S."/>
            <person name="Stinson S.A."/>
            <person name="diCenzo G.C."/>
        </authorList>
    </citation>
    <scope>NUCLEOTIDE SEQUENCE</scope>
    <source>
        <strain evidence="36">QUZm001</strain>
    </source>
</reference>
<evidence type="ECO:0000256" key="7">
    <source>
        <dbReference type="ARBA" id="ARBA00022490"/>
    </source>
</evidence>
<keyword evidence="11" id="KW-0521">NADP</keyword>
<dbReference type="GO" id="GO:0032440">
    <property type="term" value="F:2-alkenal reductase [NAD(P)H] activity"/>
    <property type="evidence" value="ECO:0007669"/>
    <property type="project" value="UniProtKB-EC"/>
</dbReference>
<sequence>MAKAQVYKVAKIFDGEIRETDLTLVEEELPPLEDGEFLVENLYLSVDPYMRAYASSYSVGQVMIGIQVAKIAESKNPGFPVGEIVVGDLGWRTHTIIKESHNQHLYLLPDIGNLPKSLALGVLGMTGITSLYGFLDICNPEEGDTVVITGAAGAVGSHVGQIAKIKKCRVIGITGSEEKARWLESIGFDYVINYKTTKDLAGELRKGAPKGIDCYFDNVGGDISTTVMGLMNIGGRVSVCGSISGYNMKVPLRAAIVQPAIVQKQLRVQGFHATQFRDRWINGIKQNLQWVQENKLKYRETIYDGFENATKALIGVMKGENTGKALVRVKASHVENESLDFNNALTKFKKFQRA</sequence>
<feature type="domain" description="Enoyl reductase (ER)" evidence="35">
    <location>
        <begin position="19"/>
        <end position="327"/>
    </location>
</feature>
<dbReference type="Gene3D" id="3.40.50.720">
    <property type="entry name" value="NAD(P)-binding Rossmann-like Domain"/>
    <property type="match status" value="1"/>
</dbReference>
<comment type="subunit">
    <text evidence="3">Monomer or homodimer.</text>
</comment>
<evidence type="ECO:0000256" key="14">
    <source>
        <dbReference type="ARBA" id="ARBA00023098"/>
    </source>
</evidence>
<dbReference type="SMART" id="SM00829">
    <property type="entry name" value="PKS_ER"/>
    <property type="match status" value="1"/>
</dbReference>
<comment type="catalytic activity">
    <reaction evidence="27">
        <text>13,14-dihydro-15-oxo-PGF2alpha + NADP(+) = 15-oxoprostaglandin F2alpha + NADPH + H(+)</text>
        <dbReference type="Rhea" id="RHEA:50588"/>
        <dbReference type="ChEBI" id="CHEBI:15378"/>
        <dbReference type="ChEBI" id="CHEBI:57783"/>
        <dbReference type="ChEBI" id="CHEBI:58349"/>
        <dbReference type="ChEBI" id="CHEBI:133374"/>
        <dbReference type="ChEBI" id="CHEBI:133409"/>
    </reaction>
    <physiologicalReaction direction="right-to-left" evidence="27">
        <dbReference type="Rhea" id="RHEA:50590"/>
    </physiologicalReaction>
</comment>
<comment type="catalytic activity">
    <reaction evidence="22">
        <text>pentan-2-one + NADP(+) = (E)-pent-3-en-2-one + NADPH + H(+)</text>
        <dbReference type="Rhea" id="RHEA:50788"/>
        <dbReference type="ChEBI" id="CHEBI:15378"/>
        <dbReference type="ChEBI" id="CHEBI:16472"/>
        <dbReference type="ChEBI" id="CHEBI:57783"/>
        <dbReference type="ChEBI" id="CHEBI:58349"/>
        <dbReference type="ChEBI" id="CHEBI:145276"/>
    </reaction>
    <physiologicalReaction direction="right-to-left" evidence="22">
        <dbReference type="Rhea" id="RHEA:50790"/>
    </physiologicalReaction>
</comment>
<comment type="catalytic activity">
    <reaction evidence="21">
        <text>decanal + NADP(+) = (2E)-decenal + NADPH + H(+)</text>
        <dbReference type="Rhea" id="RHEA:50612"/>
        <dbReference type="ChEBI" id="CHEBI:15378"/>
        <dbReference type="ChEBI" id="CHEBI:31457"/>
        <dbReference type="ChEBI" id="CHEBI:57783"/>
        <dbReference type="ChEBI" id="CHEBI:58349"/>
        <dbReference type="ChEBI" id="CHEBI:133455"/>
    </reaction>
    <physiologicalReaction direction="right-to-left" evidence="21">
        <dbReference type="Rhea" id="RHEA:50614"/>
    </physiologicalReaction>
</comment>
<evidence type="ECO:0000256" key="6">
    <source>
        <dbReference type="ARBA" id="ARBA00020651"/>
    </source>
</evidence>
<evidence type="ECO:0000256" key="21">
    <source>
        <dbReference type="ARBA" id="ARBA00047617"/>
    </source>
</evidence>
<dbReference type="EC" id="1.3.1.48" evidence="4"/>
<keyword evidence="37" id="KW-1185">Reference proteome</keyword>
<comment type="catalytic activity">
    <reaction evidence="33">
        <text>an n-alkanal + NADP(+) = an alk-2-enal + NADPH + H(+)</text>
        <dbReference type="Rhea" id="RHEA:13737"/>
        <dbReference type="ChEBI" id="CHEBI:12834"/>
        <dbReference type="ChEBI" id="CHEBI:13757"/>
        <dbReference type="ChEBI" id="CHEBI:15378"/>
        <dbReference type="ChEBI" id="CHEBI:57783"/>
        <dbReference type="ChEBI" id="CHEBI:58349"/>
        <dbReference type="EC" id="1.3.1.74"/>
    </reaction>
    <physiologicalReaction direction="right-to-left" evidence="33">
        <dbReference type="Rhea" id="RHEA:13739"/>
    </physiologicalReaction>
</comment>
<gene>
    <name evidence="36" type="ORF">Zmor_019642</name>
</gene>
<evidence type="ECO:0000256" key="11">
    <source>
        <dbReference type="ARBA" id="ARBA00022857"/>
    </source>
</evidence>
<dbReference type="SUPFAM" id="SSF50129">
    <property type="entry name" value="GroES-like"/>
    <property type="match status" value="2"/>
</dbReference>
<evidence type="ECO:0000256" key="4">
    <source>
        <dbReference type="ARBA" id="ARBA00011981"/>
    </source>
</evidence>
<comment type="subcellular location">
    <subcellularLocation>
        <location evidence="1">Cytoplasm</location>
    </subcellularLocation>
</comment>
<evidence type="ECO:0000313" key="37">
    <source>
        <dbReference type="Proteomes" id="UP001168821"/>
    </source>
</evidence>
<protein>
    <recommendedName>
        <fullName evidence="6">Prostaglandin reductase 1</fullName>
        <ecNumber evidence="4">1.3.1.48</ecNumber>
        <ecNumber evidence="5">1.3.1.74</ecNumber>
    </recommendedName>
    <alternativeName>
        <fullName evidence="19">15-oxoprostaglandin 13-reductase</fullName>
    </alternativeName>
    <alternativeName>
        <fullName evidence="17">Dithiolethione-inducible gene 1 protein</fullName>
    </alternativeName>
    <alternativeName>
        <fullName evidence="16">Leukotriene B4 12-hydroxydehydrogenase</fullName>
    </alternativeName>
    <alternativeName>
        <fullName evidence="18">NAD(P)H-dependent alkenal/one oxidoreductase</fullName>
    </alternativeName>
</protein>
<evidence type="ECO:0000256" key="18">
    <source>
        <dbReference type="ARBA" id="ARBA00032297"/>
    </source>
</evidence>
<dbReference type="EC" id="1.3.1.74" evidence="5"/>
<keyword evidence="10" id="KW-0276">Fatty acid metabolism</keyword>
<evidence type="ECO:0000256" key="33">
    <source>
        <dbReference type="ARBA" id="ARBA00049179"/>
    </source>
</evidence>